<organism evidence="2 3">
    <name type="scientific">Blautia obeum</name>
    <dbReference type="NCBI Taxonomy" id="40520"/>
    <lineage>
        <taxon>Bacteria</taxon>
        <taxon>Bacillati</taxon>
        <taxon>Bacillota</taxon>
        <taxon>Clostridia</taxon>
        <taxon>Lachnospirales</taxon>
        <taxon>Lachnospiraceae</taxon>
        <taxon>Blautia</taxon>
    </lineage>
</organism>
<evidence type="ECO:0000313" key="2">
    <source>
        <dbReference type="EMBL" id="RGQ07371.1"/>
    </source>
</evidence>
<feature type="domain" description="Transposase IS30-like HTH" evidence="1">
    <location>
        <begin position="9"/>
        <end position="49"/>
    </location>
</feature>
<reference evidence="2 3" key="1">
    <citation type="submission" date="2018-08" db="EMBL/GenBank/DDBJ databases">
        <title>A genome reference for cultivated species of the human gut microbiota.</title>
        <authorList>
            <person name="Zou Y."/>
            <person name="Xue W."/>
            <person name="Luo G."/>
        </authorList>
    </citation>
    <scope>NUCLEOTIDE SEQUENCE [LARGE SCALE GENOMIC DNA]</scope>
    <source>
        <strain evidence="2 3">AF29-2BH</strain>
    </source>
</reference>
<dbReference type="Proteomes" id="UP000283585">
    <property type="component" value="Unassembled WGS sequence"/>
</dbReference>
<dbReference type="InterPro" id="IPR025246">
    <property type="entry name" value="IS30-like_HTH"/>
</dbReference>
<accession>A0A411ZWZ2</accession>
<sequence>MSKYIPGNQKHLTLEDRIYIEDELNRGTTFKDIAKFLCKDPTTISKEVKAHRISDWYHKGTFYNAKNFCVHRYHCRKTNACGKIILCGVKCSSCPTCNQTCRDFEKERCSRLDKAPYVCNGCPKKISQSPYQIVTNHPELELSVRTLYSYLDQGLFTARNVDLKRKVKCDMLPPLKSLILKWGLLA</sequence>
<feature type="non-terminal residue" evidence="2">
    <location>
        <position position="186"/>
    </location>
</feature>
<name>A0A411ZWZ2_9FIRM</name>
<comment type="caution">
    <text evidence="2">The sequence shown here is derived from an EMBL/GenBank/DDBJ whole genome shotgun (WGS) entry which is preliminary data.</text>
</comment>
<proteinExistence type="predicted"/>
<dbReference type="AlphaFoldDB" id="A0A411ZWZ2"/>
<evidence type="ECO:0000313" key="3">
    <source>
        <dbReference type="Proteomes" id="UP000283585"/>
    </source>
</evidence>
<dbReference type="Pfam" id="PF13936">
    <property type="entry name" value="HTH_38"/>
    <property type="match status" value="1"/>
</dbReference>
<protein>
    <submittedName>
        <fullName evidence="2">Helix-turn-helix domain-containing protein</fullName>
    </submittedName>
</protein>
<dbReference type="RefSeq" id="WP_147334466.1">
    <property type="nucleotide sequence ID" value="NZ_QRSS01000002.1"/>
</dbReference>
<evidence type="ECO:0000259" key="1">
    <source>
        <dbReference type="Pfam" id="PF13936"/>
    </source>
</evidence>
<dbReference type="EMBL" id="QRSS01000002">
    <property type="protein sequence ID" value="RGQ07371.1"/>
    <property type="molecule type" value="Genomic_DNA"/>
</dbReference>
<gene>
    <name evidence="2" type="ORF">DWZ12_02910</name>
</gene>